<evidence type="ECO:0000313" key="1">
    <source>
        <dbReference type="EMBL" id="KAH6924313.1"/>
    </source>
</evidence>
<keyword evidence="2" id="KW-1185">Reference proteome</keyword>
<gene>
    <name evidence="1" type="ORF">HPB50_015169</name>
</gene>
<evidence type="ECO:0000313" key="2">
    <source>
        <dbReference type="Proteomes" id="UP000821845"/>
    </source>
</evidence>
<sequence>MAGCFLTKPLSRNVHPDYHQGRRAARAKVQNERCGNRDEAYFVDAAHPMGGITTIARDARIQLLQKKPPPPSQRRTPLQNLYSKMAYRKYERGRISTPAHAILGQARTQATRKQFIWVPGHQGVAGNELAHNSARAFLPRALHTNPIDRGIQLPTPNKLSIIPLRDLLKRMRLVCVGSKPCRTHPK</sequence>
<reference evidence="1" key="1">
    <citation type="submission" date="2020-05" db="EMBL/GenBank/DDBJ databases">
        <title>Large-scale comparative analyses of tick genomes elucidate their genetic diversity and vector capacities.</title>
        <authorList>
            <person name="Jia N."/>
            <person name="Wang J."/>
            <person name="Shi W."/>
            <person name="Du L."/>
            <person name="Sun Y."/>
            <person name="Zhan W."/>
            <person name="Jiang J."/>
            <person name="Wang Q."/>
            <person name="Zhang B."/>
            <person name="Ji P."/>
            <person name="Sakyi L.B."/>
            <person name="Cui X."/>
            <person name="Yuan T."/>
            <person name="Jiang B."/>
            <person name="Yang W."/>
            <person name="Lam T.T.-Y."/>
            <person name="Chang Q."/>
            <person name="Ding S."/>
            <person name="Wang X."/>
            <person name="Zhu J."/>
            <person name="Ruan X."/>
            <person name="Zhao L."/>
            <person name="Wei J."/>
            <person name="Que T."/>
            <person name="Du C."/>
            <person name="Cheng J."/>
            <person name="Dai P."/>
            <person name="Han X."/>
            <person name="Huang E."/>
            <person name="Gao Y."/>
            <person name="Liu J."/>
            <person name="Shao H."/>
            <person name="Ye R."/>
            <person name="Li L."/>
            <person name="Wei W."/>
            <person name="Wang X."/>
            <person name="Wang C."/>
            <person name="Yang T."/>
            <person name="Huo Q."/>
            <person name="Li W."/>
            <person name="Guo W."/>
            <person name="Chen H."/>
            <person name="Zhou L."/>
            <person name="Ni X."/>
            <person name="Tian J."/>
            <person name="Zhou Y."/>
            <person name="Sheng Y."/>
            <person name="Liu T."/>
            <person name="Pan Y."/>
            <person name="Xia L."/>
            <person name="Li J."/>
            <person name="Zhao F."/>
            <person name="Cao W."/>
        </authorList>
    </citation>
    <scope>NUCLEOTIDE SEQUENCE</scope>
    <source>
        <strain evidence="1">Hyas-2018</strain>
    </source>
</reference>
<name>A0ACB7RNT7_HYAAI</name>
<dbReference type="Proteomes" id="UP000821845">
    <property type="component" value="Chromosome 8"/>
</dbReference>
<dbReference type="EMBL" id="CM023488">
    <property type="protein sequence ID" value="KAH6924313.1"/>
    <property type="molecule type" value="Genomic_DNA"/>
</dbReference>
<accession>A0ACB7RNT7</accession>
<comment type="caution">
    <text evidence="1">The sequence shown here is derived from an EMBL/GenBank/DDBJ whole genome shotgun (WGS) entry which is preliminary data.</text>
</comment>
<protein>
    <submittedName>
        <fullName evidence="1">Uncharacterized protein</fullName>
    </submittedName>
</protein>
<proteinExistence type="predicted"/>
<organism evidence="1 2">
    <name type="scientific">Hyalomma asiaticum</name>
    <name type="common">Tick</name>
    <dbReference type="NCBI Taxonomy" id="266040"/>
    <lineage>
        <taxon>Eukaryota</taxon>
        <taxon>Metazoa</taxon>
        <taxon>Ecdysozoa</taxon>
        <taxon>Arthropoda</taxon>
        <taxon>Chelicerata</taxon>
        <taxon>Arachnida</taxon>
        <taxon>Acari</taxon>
        <taxon>Parasitiformes</taxon>
        <taxon>Ixodida</taxon>
        <taxon>Ixodoidea</taxon>
        <taxon>Ixodidae</taxon>
        <taxon>Hyalomminae</taxon>
        <taxon>Hyalomma</taxon>
    </lineage>
</organism>